<reference evidence="1 2" key="2">
    <citation type="submission" date="2018-11" db="EMBL/GenBank/DDBJ databases">
        <authorList>
            <consortium name="Pathogen Informatics"/>
        </authorList>
    </citation>
    <scope>NUCLEOTIDE SEQUENCE [LARGE SCALE GENOMIC DNA]</scope>
</reference>
<keyword evidence="2" id="KW-1185">Reference proteome</keyword>
<dbReference type="EMBL" id="UYRS01000584">
    <property type="protein sequence ID" value="VDK23659.1"/>
    <property type="molecule type" value="Genomic_DNA"/>
</dbReference>
<dbReference type="WBParaSite" id="TASK_0000178001-mRNA-1">
    <property type="protein sequence ID" value="TASK_0000178001-mRNA-1"/>
    <property type="gene ID" value="TASK_0000178001"/>
</dbReference>
<evidence type="ECO:0000313" key="1">
    <source>
        <dbReference type="EMBL" id="VDK23659.1"/>
    </source>
</evidence>
<proteinExistence type="predicted"/>
<evidence type="ECO:0000313" key="3">
    <source>
        <dbReference type="WBParaSite" id="TASK_0000178001-mRNA-1"/>
    </source>
</evidence>
<protein>
    <submittedName>
        <fullName evidence="3">GCV_T domain-containing protein</fullName>
    </submittedName>
</protein>
<accession>A0A0R3VWI6</accession>
<sequence>MHIGARSRKYISAQNRVVDFGEGVVLTSEYTVAALSGTLQTLHYTTAAALGDLQITGVSRSGDDAGTLLGVLLNPVNAVMMEMEVVQMA</sequence>
<gene>
    <name evidence="1" type="ORF">TASK_LOCUS1781</name>
</gene>
<name>A0A0R3VWI6_TAEAS</name>
<dbReference type="Proteomes" id="UP000282613">
    <property type="component" value="Unassembled WGS sequence"/>
</dbReference>
<evidence type="ECO:0000313" key="2">
    <source>
        <dbReference type="Proteomes" id="UP000282613"/>
    </source>
</evidence>
<dbReference type="AlphaFoldDB" id="A0A0R3VWI6"/>
<organism evidence="3">
    <name type="scientific">Taenia asiatica</name>
    <name type="common">Asian tapeworm</name>
    <dbReference type="NCBI Taxonomy" id="60517"/>
    <lineage>
        <taxon>Eukaryota</taxon>
        <taxon>Metazoa</taxon>
        <taxon>Spiralia</taxon>
        <taxon>Lophotrochozoa</taxon>
        <taxon>Platyhelminthes</taxon>
        <taxon>Cestoda</taxon>
        <taxon>Eucestoda</taxon>
        <taxon>Cyclophyllidea</taxon>
        <taxon>Taeniidae</taxon>
        <taxon>Taenia</taxon>
    </lineage>
</organism>
<reference evidence="3" key="1">
    <citation type="submission" date="2017-02" db="UniProtKB">
        <authorList>
            <consortium name="WormBaseParasite"/>
        </authorList>
    </citation>
    <scope>IDENTIFICATION</scope>
</reference>